<evidence type="ECO:0000256" key="2">
    <source>
        <dbReference type="SAM" id="SignalP"/>
    </source>
</evidence>
<sequence length="399" mass="41227">MPLLTPMVIVALGLVSVSVADKLLVSHYTGQIYSLDLTVNGSNGTLKSTSSTDGCGKMPSWLTLDSEKGTLYCFDESGAGQQGVSGGVVTSYTVNTDGSLTQSGQANTSGGDVHGWYYGGADGRGFIATAEYDASTITTYKLPLSSNSQALQTQKFTMSAPGPNPYRQTAPHPHSVITDPTSKYLLAPDLGADLIRVFSIDATSGQLTACTSGQAGAGDGPRHGAWWSPKSGSTDGQMLYTVNELGNSVSAWTVSYPSSGCLTLSKTQTLSTYAAGKSAPANSKAAEVHVSGNFLYAANRNDQTFGAKEDSIVTYSIDPATGVIAFVEATNAYAWYPRTFAINKAGTLVAVGGQTSSNVAIIQRDATTGKLGSLVANLAVATPGTDGGEDGLSAVIWDE</sequence>
<dbReference type="InterPro" id="IPR011045">
    <property type="entry name" value="N2O_reductase_N"/>
</dbReference>
<reference evidence="3 4" key="1">
    <citation type="submission" date="2024-02" db="EMBL/GenBank/DDBJ databases">
        <title>First draft genome assembly of two strains of Seiridium cardinale.</title>
        <authorList>
            <person name="Emiliani G."/>
            <person name="Scali E."/>
        </authorList>
    </citation>
    <scope>NUCLEOTIDE SEQUENCE [LARGE SCALE GENOMIC DNA]</scope>
    <source>
        <strain evidence="3 4">BM-138-000479</strain>
    </source>
</reference>
<dbReference type="SUPFAM" id="SSF50974">
    <property type="entry name" value="Nitrous oxide reductase, N-terminal domain"/>
    <property type="match status" value="1"/>
</dbReference>
<dbReference type="EMBL" id="JARVKM010000033">
    <property type="protein sequence ID" value="KAK9775619.1"/>
    <property type="molecule type" value="Genomic_DNA"/>
</dbReference>
<keyword evidence="4" id="KW-1185">Reference proteome</keyword>
<dbReference type="InterPro" id="IPR050282">
    <property type="entry name" value="Cycloisomerase_2"/>
</dbReference>
<accession>A0ABR2XPC0</accession>
<feature type="signal peptide" evidence="2">
    <location>
        <begin position="1"/>
        <end position="20"/>
    </location>
</feature>
<gene>
    <name evidence="3" type="ORF">SCAR479_07726</name>
</gene>
<evidence type="ECO:0000256" key="1">
    <source>
        <dbReference type="ARBA" id="ARBA00005564"/>
    </source>
</evidence>
<comment type="caution">
    <text evidence="3">The sequence shown here is derived from an EMBL/GenBank/DDBJ whole genome shotgun (WGS) entry which is preliminary data.</text>
</comment>
<keyword evidence="2" id="KW-0732">Signal</keyword>
<dbReference type="Gene3D" id="2.130.10.10">
    <property type="entry name" value="YVTN repeat-like/Quinoprotein amine dehydrogenase"/>
    <property type="match status" value="1"/>
</dbReference>
<evidence type="ECO:0000313" key="4">
    <source>
        <dbReference type="Proteomes" id="UP001465668"/>
    </source>
</evidence>
<evidence type="ECO:0000313" key="3">
    <source>
        <dbReference type="EMBL" id="KAK9775619.1"/>
    </source>
</evidence>
<dbReference type="InterPro" id="IPR019405">
    <property type="entry name" value="Lactonase_7-beta_prop"/>
</dbReference>
<dbReference type="InterPro" id="IPR015943">
    <property type="entry name" value="WD40/YVTN_repeat-like_dom_sf"/>
</dbReference>
<feature type="chain" id="PRO_5045635731" evidence="2">
    <location>
        <begin position="21"/>
        <end position="399"/>
    </location>
</feature>
<dbReference type="Proteomes" id="UP001465668">
    <property type="component" value="Unassembled WGS sequence"/>
</dbReference>
<dbReference type="PANTHER" id="PTHR30344:SF1">
    <property type="entry name" value="6-PHOSPHOGLUCONOLACTONASE"/>
    <property type="match status" value="1"/>
</dbReference>
<protein>
    <submittedName>
        <fullName evidence="3">6-phosphogluconolactonase</fullName>
    </submittedName>
</protein>
<organism evidence="3 4">
    <name type="scientific">Seiridium cardinale</name>
    <dbReference type="NCBI Taxonomy" id="138064"/>
    <lineage>
        <taxon>Eukaryota</taxon>
        <taxon>Fungi</taxon>
        <taxon>Dikarya</taxon>
        <taxon>Ascomycota</taxon>
        <taxon>Pezizomycotina</taxon>
        <taxon>Sordariomycetes</taxon>
        <taxon>Xylariomycetidae</taxon>
        <taxon>Amphisphaeriales</taxon>
        <taxon>Sporocadaceae</taxon>
        <taxon>Seiridium</taxon>
    </lineage>
</organism>
<dbReference type="Pfam" id="PF10282">
    <property type="entry name" value="Lactonase"/>
    <property type="match status" value="1"/>
</dbReference>
<dbReference type="PANTHER" id="PTHR30344">
    <property type="entry name" value="6-PHOSPHOGLUCONOLACTONASE-RELATED"/>
    <property type="match status" value="1"/>
</dbReference>
<name>A0ABR2XPC0_9PEZI</name>
<proteinExistence type="inferred from homology"/>
<comment type="similarity">
    <text evidence="1">Belongs to the cycloisomerase 2 family.</text>
</comment>